<dbReference type="Gene3D" id="2.40.128.270">
    <property type="match status" value="1"/>
</dbReference>
<evidence type="ECO:0000256" key="1">
    <source>
        <dbReference type="SAM" id="SignalP"/>
    </source>
</evidence>
<dbReference type="PROSITE" id="PS51257">
    <property type="entry name" value="PROKAR_LIPOPROTEIN"/>
    <property type="match status" value="1"/>
</dbReference>
<keyword evidence="3" id="KW-1185">Reference proteome</keyword>
<reference evidence="2 3" key="1">
    <citation type="submission" date="2020-08" db="EMBL/GenBank/DDBJ databases">
        <title>Genomic Encyclopedia of Type Strains, Phase III (KMG-III): the genomes of soil and plant-associated and newly described type strains.</title>
        <authorList>
            <person name="Whitman W."/>
        </authorList>
    </citation>
    <scope>NUCLEOTIDE SEQUENCE [LARGE SCALE GENOMIC DNA]</scope>
    <source>
        <strain evidence="2 3">CECT 5885</strain>
    </source>
</reference>
<dbReference type="AlphaFoldDB" id="A0A839TGP8"/>
<comment type="caution">
    <text evidence="2">The sequence shown here is derived from an EMBL/GenBank/DDBJ whole genome shotgun (WGS) entry which is preliminary data.</text>
</comment>
<evidence type="ECO:0000313" key="3">
    <source>
        <dbReference type="Proteomes" id="UP000588111"/>
    </source>
</evidence>
<gene>
    <name evidence="2" type="ORF">FHS24_001702</name>
</gene>
<dbReference type="RefSeq" id="WP_183620602.1">
    <property type="nucleotide sequence ID" value="NZ_CAJHAH010000003.1"/>
</dbReference>
<evidence type="ECO:0000313" key="2">
    <source>
        <dbReference type="EMBL" id="MBB3107185.1"/>
    </source>
</evidence>
<accession>A0A839TGP8</accession>
<keyword evidence="1" id="KW-0732">Signal</keyword>
<dbReference type="InterPro" id="IPR038670">
    <property type="entry name" value="HslJ-like_sf"/>
</dbReference>
<feature type="signal peptide" evidence="1">
    <location>
        <begin position="1"/>
        <end position="19"/>
    </location>
</feature>
<evidence type="ECO:0008006" key="4">
    <source>
        <dbReference type="Google" id="ProtNLM"/>
    </source>
</evidence>
<organism evidence="2 3">
    <name type="scientific">Psychrobacter luti</name>
    <dbReference type="NCBI Taxonomy" id="198481"/>
    <lineage>
        <taxon>Bacteria</taxon>
        <taxon>Pseudomonadati</taxon>
        <taxon>Pseudomonadota</taxon>
        <taxon>Gammaproteobacteria</taxon>
        <taxon>Moraxellales</taxon>
        <taxon>Moraxellaceae</taxon>
        <taxon>Psychrobacter</taxon>
    </lineage>
</organism>
<feature type="chain" id="PRO_5032961597" description="META domain-containing protein" evidence="1">
    <location>
        <begin position="20"/>
        <end position="355"/>
    </location>
</feature>
<dbReference type="Proteomes" id="UP000588111">
    <property type="component" value="Unassembled WGS sequence"/>
</dbReference>
<protein>
    <recommendedName>
        <fullName evidence="4">META domain-containing protein</fullName>
    </recommendedName>
</protein>
<sequence>MLKHLRVPLVVISTLLPLALLGCQTSTVIDDKNWSATTLESRLFQTTTKYEWQLTHVSDDNGRIKPFNQKLPLIMEVHPSLLTFTEGCQLNQVSFDMWLPLPYLYWQINVRELSDNCTTVNHSIIENLSNKNTIKNKTGNVVNGVFIPYSDTDFRFDPVLPNSAQSSNKTLKQLALKTNKGKTLIFSGTPKPEYPVAGIPLTNELLEQYQWRLISATDDTNKTINKFNRPDVPITANYRLGSHDYSNPQQSSFSQGVGFSVGCNGAGGSYALSTNQTLLIGGNPSTMVGCGDDIDDIESSLSRLMLYSSSQLTLNNLDNQRISNPSDNSKSSYLLTQKLESGETLIWQNEAKKTP</sequence>
<dbReference type="EMBL" id="JACHXL010000003">
    <property type="protein sequence ID" value="MBB3107185.1"/>
    <property type="molecule type" value="Genomic_DNA"/>
</dbReference>
<proteinExistence type="predicted"/>
<name>A0A839TGP8_9GAMM</name>